<dbReference type="GO" id="GO:0016787">
    <property type="term" value="F:hydrolase activity"/>
    <property type="evidence" value="ECO:0007669"/>
    <property type="project" value="UniProtKB-KW"/>
</dbReference>
<reference evidence="2 3" key="1">
    <citation type="submission" date="2018-05" db="EMBL/GenBank/DDBJ databases">
        <title>Complete genome sequence of Pseudomonas kribbensis 46-2(T).</title>
        <authorList>
            <person name="Jeong H."/>
            <person name="Lee S.-G."/>
            <person name="Rha E."/>
            <person name="Kim H."/>
        </authorList>
    </citation>
    <scope>NUCLEOTIDE SEQUENCE [LARGE SCALE GENOMIC DNA]</scope>
    <source>
        <strain evidence="2 3">46-2</strain>
    </source>
</reference>
<dbReference type="AlphaFoldDB" id="A0A345RPZ2"/>
<dbReference type="SUPFAM" id="SSF53474">
    <property type="entry name" value="alpha/beta-Hydrolases"/>
    <property type="match status" value="1"/>
</dbReference>
<keyword evidence="2" id="KW-0378">Hydrolase</keyword>
<dbReference type="Proteomes" id="UP000253720">
    <property type="component" value="Chromosome"/>
</dbReference>
<accession>A0A345RPZ2</accession>
<gene>
    <name evidence="2" type="ORF">DLD99_13025</name>
</gene>
<organism evidence="2 3">
    <name type="scientific">Pseudomonas kribbensis</name>
    <dbReference type="NCBI Taxonomy" id="1628086"/>
    <lineage>
        <taxon>Bacteria</taxon>
        <taxon>Pseudomonadati</taxon>
        <taxon>Pseudomonadota</taxon>
        <taxon>Gammaproteobacteria</taxon>
        <taxon>Pseudomonadales</taxon>
        <taxon>Pseudomonadaceae</taxon>
        <taxon>Pseudomonas</taxon>
    </lineage>
</organism>
<protein>
    <submittedName>
        <fullName evidence="2">Alpha/beta hydrolase</fullName>
    </submittedName>
</protein>
<keyword evidence="3" id="KW-1185">Reference proteome</keyword>
<dbReference type="KEGG" id="pke:DLD99_13025"/>
<evidence type="ECO:0000259" key="1">
    <source>
        <dbReference type="Pfam" id="PF12697"/>
    </source>
</evidence>
<dbReference type="InterPro" id="IPR029058">
    <property type="entry name" value="AB_hydrolase_fold"/>
</dbReference>
<feature type="domain" description="AB hydrolase-1" evidence="1">
    <location>
        <begin position="33"/>
        <end position="162"/>
    </location>
</feature>
<dbReference type="RefSeq" id="WP_114882604.1">
    <property type="nucleotide sequence ID" value="NZ_CP029608.1"/>
</dbReference>
<evidence type="ECO:0000313" key="3">
    <source>
        <dbReference type="Proteomes" id="UP000253720"/>
    </source>
</evidence>
<dbReference type="Gene3D" id="3.40.50.1820">
    <property type="entry name" value="alpha/beta hydrolase"/>
    <property type="match status" value="1"/>
</dbReference>
<dbReference type="InterPro" id="IPR000073">
    <property type="entry name" value="AB_hydrolase_1"/>
</dbReference>
<dbReference type="Pfam" id="PF12697">
    <property type="entry name" value="Abhydrolase_6"/>
    <property type="match status" value="1"/>
</dbReference>
<proteinExistence type="predicted"/>
<name>A0A345RPZ2_9PSED</name>
<evidence type="ECO:0000313" key="2">
    <source>
        <dbReference type="EMBL" id="AXI61358.1"/>
    </source>
</evidence>
<dbReference type="EMBL" id="CP029608">
    <property type="protein sequence ID" value="AXI61358.1"/>
    <property type="molecule type" value="Genomic_DNA"/>
</dbReference>
<sequence>MHSLQTANEFTVPFESHKLYADTLPGSGRPHLFCIHGGGARSREVFADLRQILHGQGIGSTALDCIGHGQTGGVFAESSLHRRDQQSLSVIEHSGTRPTALIGISMGAYNAVRLSEILDVRMLILVVPGIYTPQAYKVPFGPEFSAIIRQPRSWLASDAWDILGRFKGRLLVIAGERDEVIPLEIPERILAAATQAQDRQLWVVPDAGHNGLLPLVLQNPEWLAAITAGLASSG</sequence>